<evidence type="ECO:0000256" key="1">
    <source>
        <dbReference type="ARBA" id="ARBA00005986"/>
    </source>
</evidence>
<name>A0A8H7ANB5_9EURO</name>
<dbReference type="Gene3D" id="3.30.70.100">
    <property type="match status" value="1"/>
</dbReference>
<dbReference type="SUPFAM" id="SSF54909">
    <property type="entry name" value="Dimeric alpha+beta barrel"/>
    <property type="match status" value="1"/>
</dbReference>
<comment type="similarity">
    <text evidence="1">Belongs to the tpcK family.</text>
</comment>
<accession>A0A8H7ANB5</accession>
<feature type="region of interest" description="Disordered" evidence="2">
    <location>
        <begin position="143"/>
        <end position="168"/>
    </location>
</feature>
<dbReference type="InterPro" id="IPR009799">
    <property type="entry name" value="EthD_dom"/>
</dbReference>
<dbReference type="AlphaFoldDB" id="A0A8H7ANB5"/>
<comment type="caution">
    <text evidence="4">The sequence shown here is derived from an EMBL/GenBank/DDBJ whole genome shotgun (WGS) entry which is preliminary data.</text>
</comment>
<organism evidence="4 5">
    <name type="scientific">Endocarpon pusillum</name>
    <dbReference type="NCBI Taxonomy" id="364733"/>
    <lineage>
        <taxon>Eukaryota</taxon>
        <taxon>Fungi</taxon>
        <taxon>Dikarya</taxon>
        <taxon>Ascomycota</taxon>
        <taxon>Pezizomycotina</taxon>
        <taxon>Eurotiomycetes</taxon>
        <taxon>Chaetothyriomycetidae</taxon>
        <taxon>Verrucariales</taxon>
        <taxon>Verrucariaceae</taxon>
        <taxon>Endocarpon</taxon>
    </lineage>
</organism>
<proteinExistence type="inferred from homology"/>
<evidence type="ECO:0000256" key="2">
    <source>
        <dbReference type="SAM" id="MobiDB-lite"/>
    </source>
</evidence>
<dbReference type="GO" id="GO:0016491">
    <property type="term" value="F:oxidoreductase activity"/>
    <property type="evidence" value="ECO:0007669"/>
    <property type="project" value="InterPro"/>
</dbReference>
<dbReference type="Proteomes" id="UP000606974">
    <property type="component" value="Unassembled WGS sequence"/>
</dbReference>
<evidence type="ECO:0000259" key="3">
    <source>
        <dbReference type="Pfam" id="PF07110"/>
    </source>
</evidence>
<dbReference type="EMBL" id="JAACFV010000013">
    <property type="protein sequence ID" value="KAF7512303.1"/>
    <property type="molecule type" value="Genomic_DNA"/>
</dbReference>
<evidence type="ECO:0000313" key="5">
    <source>
        <dbReference type="Proteomes" id="UP000606974"/>
    </source>
</evidence>
<sequence>MEDQPGKMLCLTIYSYKKAGLSDEEYRSYMLKTHAPPLASTLMEKYGIVGFTMTHMNSTTRPLLTSITGPHFTNTADYDVVSQMKFPTVECFTQMLADPFYRENVMPDDANFADMSRTKMSLGWVEEVVKDGKNLVLQKTQSEKSEVNGLSNDNVSSGKGSELVEIAA</sequence>
<keyword evidence="5" id="KW-1185">Reference proteome</keyword>
<protein>
    <recommendedName>
        <fullName evidence="3">EthD domain-containing protein</fullName>
    </recommendedName>
</protein>
<dbReference type="Pfam" id="PF07110">
    <property type="entry name" value="EthD"/>
    <property type="match status" value="1"/>
</dbReference>
<feature type="compositionally biased region" description="Polar residues" evidence="2">
    <location>
        <begin position="148"/>
        <end position="159"/>
    </location>
</feature>
<feature type="domain" description="EthD" evidence="3">
    <location>
        <begin position="18"/>
        <end position="116"/>
    </location>
</feature>
<reference evidence="4" key="1">
    <citation type="submission" date="2020-02" db="EMBL/GenBank/DDBJ databases">
        <authorList>
            <person name="Palmer J.M."/>
        </authorList>
    </citation>
    <scope>NUCLEOTIDE SEQUENCE</scope>
    <source>
        <strain evidence="4">EPUS1.4</strain>
        <tissue evidence="4">Thallus</tissue>
    </source>
</reference>
<dbReference type="OrthoDB" id="3454835at2759"/>
<dbReference type="InterPro" id="IPR011008">
    <property type="entry name" value="Dimeric_a/b-barrel"/>
</dbReference>
<evidence type="ECO:0000313" key="4">
    <source>
        <dbReference type="EMBL" id="KAF7512303.1"/>
    </source>
</evidence>
<gene>
    <name evidence="4" type="ORF">GJ744_001871</name>
</gene>